<evidence type="ECO:0000256" key="4">
    <source>
        <dbReference type="ARBA" id="ARBA00022737"/>
    </source>
</evidence>
<feature type="repeat" description="WD" evidence="5">
    <location>
        <begin position="28"/>
        <end position="65"/>
    </location>
</feature>
<feature type="region of interest" description="Disordered" evidence="6">
    <location>
        <begin position="623"/>
        <end position="658"/>
    </location>
</feature>
<dbReference type="OrthoDB" id="2421129at2759"/>
<dbReference type="Proteomes" id="UP000192578">
    <property type="component" value="Unassembled WGS sequence"/>
</dbReference>
<dbReference type="Pfam" id="PF11816">
    <property type="entry name" value="DUF3337"/>
    <property type="match status" value="1"/>
</dbReference>
<dbReference type="Pfam" id="PF00400">
    <property type="entry name" value="WD40"/>
    <property type="match status" value="6"/>
</dbReference>
<evidence type="ECO:0000256" key="2">
    <source>
        <dbReference type="ARBA" id="ARBA00021538"/>
    </source>
</evidence>
<dbReference type="PROSITE" id="PS00678">
    <property type="entry name" value="WD_REPEATS_1"/>
    <property type="match status" value="1"/>
</dbReference>
<dbReference type="Gene3D" id="2.130.10.10">
    <property type="entry name" value="YVTN repeat-like/Quinoprotein amine dehydrogenase"/>
    <property type="match status" value="2"/>
</dbReference>
<keyword evidence="4" id="KW-0677">Repeat</keyword>
<reference evidence="8" key="1">
    <citation type="submission" date="2017-01" db="EMBL/GenBank/DDBJ databases">
        <title>Comparative genomics of anhydrobiosis in the tardigrade Hypsibius dujardini.</title>
        <authorList>
            <person name="Yoshida Y."/>
            <person name="Koutsovoulos G."/>
            <person name="Laetsch D."/>
            <person name="Stevens L."/>
            <person name="Kumar S."/>
            <person name="Horikawa D."/>
            <person name="Ishino K."/>
            <person name="Komine S."/>
            <person name="Tomita M."/>
            <person name="Blaxter M."/>
            <person name="Arakawa K."/>
        </authorList>
    </citation>
    <scope>NUCLEOTIDE SEQUENCE [LARGE SCALE GENOMIC DNA]</scope>
    <source>
        <strain evidence="8">Z151</strain>
    </source>
</reference>
<dbReference type="GO" id="GO:0000724">
    <property type="term" value="P:double-strand break repair via homologous recombination"/>
    <property type="evidence" value="ECO:0007669"/>
    <property type="project" value="TreeGrafter"/>
</dbReference>
<dbReference type="PRINTS" id="PR00320">
    <property type="entry name" value="GPROTEINBRPT"/>
</dbReference>
<dbReference type="CDD" id="cd00200">
    <property type="entry name" value="WD40"/>
    <property type="match status" value="1"/>
</dbReference>
<dbReference type="FunFam" id="2.130.10.10:FF:000543">
    <property type="entry name" value="WD repeat-containing protein 48 homolog"/>
    <property type="match status" value="1"/>
</dbReference>
<gene>
    <name evidence="7" type="ORF">BV898_08850</name>
</gene>
<feature type="compositionally biased region" description="Low complexity" evidence="6">
    <location>
        <begin position="630"/>
        <end position="644"/>
    </location>
</feature>
<dbReference type="SMART" id="SM00320">
    <property type="entry name" value="WD40"/>
    <property type="match status" value="7"/>
</dbReference>
<feature type="repeat" description="WD" evidence="5">
    <location>
        <begin position="72"/>
        <end position="113"/>
    </location>
</feature>
<organism evidence="7 8">
    <name type="scientific">Hypsibius exemplaris</name>
    <name type="common">Freshwater tardigrade</name>
    <dbReference type="NCBI Taxonomy" id="2072580"/>
    <lineage>
        <taxon>Eukaryota</taxon>
        <taxon>Metazoa</taxon>
        <taxon>Ecdysozoa</taxon>
        <taxon>Tardigrada</taxon>
        <taxon>Eutardigrada</taxon>
        <taxon>Parachela</taxon>
        <taxon>Hypsibioidea</taxon>
        <taxon>Hypsibiidae</taxon>
        <taxon>Hypsibius</taxon>
    </lineage>
</organism>
<dbReference type="InterPro" id="IPR036322">
    <property type="entry name" value="WD40_repeat_dom_sf"/>
</dbReference>
<dbReference type="PANTHER" id="PTHR19862">
    <property type="entry name" value="WD REPEAT-CONTAINING PROTEIN 48"/>
    <property type="match status" value="1"/>
</dbReference>
<evidence type="ECO:0000256" key="5">
    <source>
        <dbReference type="PROSITE-ProRule" id="PRU00221"/>
    </source>
</evidence>
<dbReference type="PROSITE" id="PS50082">
    <property type="entry name" value="WD_REPEATS_2"/>
    <property type="match status" value="5"/>
</dbReference>
<proteinExistence type="inferred from homology"/>
<dbReference type="InterPro" id="IPR019775">
    <property type="entry name" value="WD40_repeat_CS"/>
</dbReference>
<dbReference type="GO" id="GO:0043130">
    <property type="term" value="F:ubiquitin binding"/>
    <property type="evidence" value="ECO:0007669"/>
    <property type="project" value="TreeGrafter"/>
</dbReference>
<evidence type="ECO:0000256" key="6">
    <source>
        <dbReference type="SAM" id="MobiDB-lite"/>
    </source>
</evidence>
<dbReference type="SUPFAM" id="SSF50978">
    <property type="entry name" value="WD40 repeat-like"/>
    <property type="match status" value="1"/>
</dbReference>
<dbReference type="PANTHER" id="PTHR19862:SF14">
    <property type="entry name" value="WD REPEAT-CONTAINING PROTEIN 48"/>
    <property type="match status" value="1"/>
</dbReference>
<dbReference type="InterPro" id="IPR015943">
    <property type="entry name" value="WD40/YVTN_repeat-like_dom_sf"/>
</dbReference>
<sequence>MANMHNKLNGTQAKRRVQVSFVIRDEEERRHRAGVNALQYDPVYHRLYSAGRDSFIRIWSIRNNRAHWIQTMEHHTDWVNDIVLCCGGRNLISASSDTTVKVWNAQKGFCMSTLRTHKDYVKTLAYAKEKEHVASAGFDRAIFLWDVNTLTALTASNNTVTTSSLTGNKDSIYSVAMNPAGTVIVSGSTENLLRVWDPRSCQKLMKLKGHTENVRSIVLNRDGTQCLSASSDGTIRLWSLGQQQCVQTFRNHTEGVWTIQANEAFTNVYSAGRDRKVLRTSLKDPDSPILICEEAAPVLRLELVPDESSLWVSTTNSDIRNWSLRGIDSWKPVDVDGAPVAVPLVSTPDLVIPGAPSIKQYRVLNDKRFILTKDTDGNGALWDVLTGRKVDNLGQIDLEEEAKRRNKLMFVPNWFTVDVTTAMLSIHLDEHDALASWISGRDMDAIEGGNFRWPTVNYGKMMLESLLEFWPSASCNQTTQYEQNVLENGTGSNGTSAAGGLAVNGVSGDGNSNHSLSRRPYFHIPEHTPVIFSEVNGRTLFRMHARDAGGEIENILLKENVPQWVHDVVVDGKEAPFNKMTFCLVQFGLVQSREARRERLSASELIQIRKVVEHVYDRIIRPAMQAPAGDNPRSSNSSSGPSSQGDKRSPTPQNNSDYQPTVEELEEMIDMYCGEQKLDPGLDLRTVKYYHWRNQNTDLVLQYKMKRH</sequence>
<dbReference type="InterPro" id="IPR020472">
    <property type="entry name" value="WD40_PAC1"/>
</dbReference>
<comment type="similarity">
    <text evidence="1">Belongs to the WD repeat WDR48 family.</text>
</comment>
<name>A0A1W0WP34_HYPEX</name>
<dbReference type="PROSITE" id="PS50294">
    <property type="entry name" value="WD_REPEATS_REGION"/>
    <property type="match status" value="5"/>
</dbReference>
<feature type="repeat" description="WD" evidence="5">
    <location>
        <begin position="207"/>
        <end position="248"/>
    </location>
</feature>
<feature type="repeat" description="WD" evidence="5">
    <location>
        <begin position="165"/>
        <end position="206"/>
    </location>
</feature>
<dbReference type="InterPro" id="IPR051246">
    <property type="entry name" value="WDR48"/>
</dbReference>
<dbReference type="EMBL" id="MTYJ01000067">
    <property type="protein sequence ID" value="OQV16986.1"/>
    <property type="molecule type" value="Genomic_DNA"/>
</dbReference>
<evidence type="ECO:0000256" key="1">
    <source>
        <dbReference type="ARBA" id="ARBA00006917"/>
    </source>
</evidence>
<keyword evidence="3 5" id="KW-0853">WD repeat</keyword>
<comment type="caution">
    <text evidence="7">The sequence shown here is derived from an EMBL/GenBank/DDBJ whole genome shotgun (WGS) entry which is preliminary data.</text>
</comment>
<evidence type="ECO:0000313" key="7">
    <source>
        <dbReference type="EMBL" id="OQV16986.1"/>
    </source>
</evidence>
<evidence type="ECO:0000256" key="3">
    <source>
        <dbReference type="ARBA" id="ARBA00022574"/>
    </source>
</evidence>
<accession>A0A1W0WP34</accession>
<evidence type="ECO:0000313" key="8">
    <source>
        <dbReference type="Proteomes" id="UP000192578"/>
    </source>
</evidence>
<dbReference type="InterPro" id="IPR021772">
    <property type="entry name" value="WDR48/Bun107"/>
</dbReference>
<feature type="repeat" description="WD" evidence="5">
    <location>
        <begin position="114"/>
        <end position="155"/>
    </location>
</feature>
<protein>
    <recommendedName>
        <fullName evidence="2">WD repeat-containing protein 48 homolog</fullName>
    </recommendedName>
</protein>
<dbReference type="InterPro" id="IPR001680">
    <property type="entry name" value="WD40_rpt"/>
</dbReference>
<dbReference type="AlphaFoldDB" id="A0A1W0WP34"/>
<keyword evidence="8" id="KW-1185">Reference proteome</keyword>